<protein>
    <submittedName>
        <fullName evidence="1">15360_t:CDS:1</fullName>
    </submittedName>
</protein>
<proteinExistence type="predicted"/>
<gene>
    <name evidence="1" type="ORF">CPELLU_LOCUS13435</name>
</gene>
<dbReference type="AlphaFoldDB" id="A0A9N9ICL6"/>
<comment type="caution">
    <text evidence="1">The sequence shown here is derived from an EMBL/GenBank/DDBJ whole genome shotgun (WGS) entry which is preliminary data.</text>
</comment>
<reference evidence="1" key="1">
    <citation type="submission" date="2021-06" db="EMBL/GenBank/DDBJ databases">
        <authorList>
            <person name="Kallberg Y."/>
            <person name="Tangrot J."/>
            <person name="Rosling A."/>
        </authorList>
    </citation>
    <scope>NUCLEOTIDE SEQUENCE</scope>
    <source>
        <strain evidence="1">FL966</strain>
    </source>
</reference>
<dbReference type="EMBL" id="CAJVQA010014262">
    <property type="protein sequence ID" value="CAG8730057.1"/>
    <property type="molecule type" value="Genomic_DNA"/>
</dbReference>
<evidence type="ECO:0000313" key="2">
    <source>
        <dbReference type="Proteomes" id="UP000789759"/>
    </source>
</evidence>
<dbReference type="Proteomes" id="UP000789759">
    <property type="component" value="Unassembled WGS sequence"/>
</dbReference>
<sequence length="136" mass="15440">MGPEDLYILQNKGYIKELYESYFSVTVLSLPSLNPKALKNLKKNYNDKMNIINNETSKAISEMLVFKKQIKGYDIIDIVYLMEFITFPLVANDPTDLITLKDWVTEGAQQEGLDIQAIQQSDLNASIIKGMIKLSS</sequence>
<dbReference type="OrthoDB" id="2431672at2759"/>
<keyword evidence="2" id="KW-1185">Reference proteome</keyword>
<name>A0A9N9ICL6_9GLOM</name>
<accession>A0A9N9ICL6</accession>
<organism evidence="1 2">
    <name type="scientific">Cetraspora pellucida</name>
    <dbReference type="NCBI Taxonomy" id="1433469"/>
    <lineage>
        <taxon>Eukaryota</taxon>
        <taxon>Fungi</taxon>
        <taxon>Fungi incertae sedis</taxon>
        <taxon>Mucoromycota</taxon>
        <taxon>Glomeromycotina</taxon>
        <taxon>Glomeromycetes</taxon>
        <taxon>Diversisporales</taxon>
        <taxon>Gigasporaceae</taxon>
        <taxon>Cetraspora</taxon>
    </lineage>
</organism>
<evidence type="ECO:0000313" key="1">
    <source>
        <dbReference type="EMBL" id="CAG8730057.1"/>
    </source>
</evidence>